<evidence type="ECO:0000313" key="1">
    <source>
        <dbReference type="EMBL" id="KAF3802226.1"/>
    </source>
</evidence>
<reference evidence="1" key="2">
    <citation type="submission" date="2020-03" db="EMBL/GenBank/DDBJ databases">
        <authorList>
            <person name="Fu F.-F."/>
            <person name="Chen J."/>
        </authorList>
    </citation>
    <scope>NUCLEOTIDE SEQUENCE</scope>
    <source>
        <strain evidence="1">Lc1</strain>
    </source>
</reference>
<comment type="caution">
    <text evidence="1">The sequence shown here is derived from an EMBL/GenBank/DDBJ whole genome shotgun (WGS) entry which is preliminary data.</text>
</comment>
<reference evidence="1" key="1">
    <citation type="journal article" date="2020" name="Phytopathology">
        <title>Genome sequence and comparative analysis of Colletotrichum gloeosporioides isolated from Liriodendron leaves.</title>
        <authorList>
            <person name="Fu F.F."/>
            <person name="Hao Z."/>
            <person name="Wang P."/>
            <person name="Lu Y."/>
            <person name="Xue L.J."/>
            <person name="Wei G."/>
            <person name="Tian Y."/>
            <person name="Baishi H."/>
            <person name="Xu H."/>
            <person name="Shi J."/>
            <person name="Cheng T."/>
            <person name="Wang G."/>
            <person name="Yi Y."/>
            <person name="Chen J."/>
        </authorList>
    </citation>
    <scope>NUCLEOTIDE SEQUENCE</scope>
    <source>
        <strain evidence="1">Lc1</strain>
    </source>
</reference>
<sequence>MNDTRELMHWHAGNGKTLRELERHLGKDGNFEKNCGEGLRLALERHYRWANDLPEELKRLTSWRDEAGPQLLPLSLVPLLQKLTKVC</sequence>
<organism evidence="1 2">
    <name type="scientific">Colletotrichum gloeosporioides</name>
    <name type="common">Anthracnose fungus</name>
    <name type="synonym">Glomerella cingulata</name>
    <dbReference type="NCBI Taxonomy" id="474922"/>
    <lineage>
        <taxon>Eukaryota</taxon>
        <taxon>Fungi</taxon>
        <taxon>Dikarya</taxon>
        <taxon>Ascomycota</taxon>
        <taxon>Pezizomycotina</taxon>
        <taxon>Sordariomycetes</taxon>
        <taxon>Hypocreomycetidae</taxon>
        <taxon>Glomerellales</taxon>
        <taxon>Glomerellaceae</taxon>
        <taxon>Colletotrichum</taxon>
        <taxon>Colletotrichum gloeosporioides species complex</taxon>
    </lineage>
</organism>
<dbReference type="GeneID" id="69019592"/>
<evidence type="ECO:0000313" key="2">
    <source>
        <dbReference type="Proteomes" id="UP000613401"/>
    </source>
</evidence>
<accession>A0A8H4CE13</accession>
<dbReference type="EMBL" id="WVTB01000065">
    <property type="protein sequence ID" value="KAF3802226.1"/>
    <property type="molecule type" value="Genomic_DNA"/>
</dbReference>
<dbReference type="RefSeq" id="XP_045261385.1">
    <property type="nucleotide sequence ID" value="XM_045412350.1"/>
</dbReference>
<name>A0A8H4CE13_COLGL</name>
<dbReference type="Proteomes" id="UP000613401">
    <property type="component" value="Unassembled WGS sequence"/>
</dbReference>
<gene>
    <name evidence="1" type="ORF">GCG54_00012473</name>
</gene>
<dbReference type="AlphaFoldDB" id="A0A8H4CE13"/>
<keyword evidence="2" id="KW-1185">Reference proteome</keyword>
<protein>
    <submittedName>
        <fullName evidence="1">Uncharacterized protein</fullName>
    </submittedName>
</protein>
<proteinExistence type="predicted"/>